<evidence type="ECO:0000313" key="1">
    <source>
        <dbReference type="EMBL" id="SFK17644.1"/>
    </source>
</evidence>
<dbReference type="RefSeq" id="WP_090696546.1">
    <property type="nucleotide sequence ID" value="NZ_FOSP01000001.1"/>
</dbReference>
<organism evidence="1 2">
    <name type="scientific">Nitrosomonas aestuarii</name>
    <dbReference type="NCBI Taxonomy" id="52441"/>
    <lineage>
        <taxon>Bacteria</taxon>
        <taxon>Pseudomonadati</taxon>
        <taxon>Pseudomonadota</taxon>
        <taxon>Betaproteobacteria</taxon>
        <taxon>Nitrosomonadales</taxon>
        <taxon>Nitrosomonadaceae</taxon>
        <taxon>Nitrosomonas</taxon>
    </lineage>
</organism>
<gene>
    <name evidence="1" type="ORF">SAMN05216302_1001242</name>
</gene>
<dbReference type="STRING" id="52441.SAMN05216302_1001242"/>
<proteinExistence type="predicted"/>
<dbReference type="AlphaFoldDB" id="A0A1I3XDS9"/>
<dbReference type="EMBL" id="FOSP01000001">
    <property type="protein sequence ID" value="SFK17644.1"/>
    <property type="molecule type" value="Genomic_DNA"/>
</dbReference>
<sequence>MQPLVNQLTTQSDREAVQLLQLLAQSDIDYPQQAQVLTGVAEPILNVQQQAGLARATLAALAEQDPQQAETMQVLLNSAAPQRFDGGTAVFTLAAVVWLLRTHIRIKRNENGQWTVLIENKPPKNSSFDQLIEKIKEIFEQTS</sequence>
<evidence type="ECO:0000313" key="2">
    <source>
        <dbReference type="Proteomes" id="UP000199533"/>
    </source>
</evidence>
<keyword evidence="2" id="KW-1185">Reference proteome</keyword>
<name>A0A1I3XDS9_9PROT</name>
<dbReference type="Proteomes" id="UP000199533">
    <property type="component" value="Unassembled WGS sequence"/>
</dbReference>
<protein>
    <submittedName>
        <fullName evidence="1">Uncharacterized protein</fullName>
    </submittedName>
</protein>
<reference evidence="2" key="1">
    <citation type="submission" date="2016-10" db="EMBL/GenBank/DDBJ databases">
        <authorList>
            <person name="Varghese N."/>
            <person name="Submissions S."/>
        </authorList>
    </citation>
    <scope>NUCLEOTIDE SEQUENCE [LARGE SCALE GENOMIC DNA]</scope>
    <source>
        <strain evidence="2">Nm69</strain>
    </source>
</reference>
<accession>A0A1I3XDS9</accession>